<gene>
    <name evidence="2" type="ORF">Tfer_3107</name>
</gene>
<dbReference type="GO" id="GO:0006313">
    <property type="term" value="P:DNA transposition"/>
    <property type="evidence" value="ECO:0007669"/>
    <property type="project" value="InterPro"/>
</dbReference>
<dbReference type="GO" id="GO:0004803">
    <property type="term" value="F:transposase activity"/>
    <property type="evidence" value="ECO:0007669"/>
    <property type="project" value="InterPro"/>
</dbReference>
<keyword evidence="3" id="KW-1185">Reference proteome</keyword>
<evidence type="ECO:0000313" key="2">
    <source>
        <dbReference type="EMBL" id="KNZ68368.1"/>
    </source>
</evidence>
<reference evidence="3" key="1">
    <citation type="submission" date="2015-07" db="EMBL/GenBank/DDBJ databases">
        <title>Complete Genome of Thermincola ferriacetica strain Z-0001T.</title>
        <authorList>
            <person name="Lusk B."/>
            <person name="Badalamenti J.P."/>
            <person name="Parameswaran P."/>
            <person name="Bond D.R."/>
            <person name="Torres C.I."/>
        </authorList>
    </citation>
    <scope>NUCLEOTIDE SEQUENCE [LARGE SCALE GENOMIC DNA]</scope>
    <source>
        <strain evidence="3">Z-0001</strain>
    </source>
</reference>
<feature type="domain" description="Transposase IS110-like N-terminal" evidence="1">
    <location>
        <begin position="8"/>
        <end position="100"/>
    </location>
</feature>
<accession>A0A0L6VYX7</accession>
<dbReference type="InterPro" id="IPR002525">
    <property type="entry name" value="Transp_IS110-like_N"/>
</dbReference>
<dbReference type="AlphaFoldDB" id="A0A0L6VYX7"/>
<dbReference type="RefSeq" id="WP_052219044.1">
    <property type="nucleotide sequence ID" value="NZ_LGTE01000034.1"/>
</dbReference>
<dbReference type="Pfam" id="PF01548">
    <property type="entry name" value="DEDD_Tnp_IS110"/>
    <property type="match status" value="1"/>
</dbReference>
<organism evidence="2 3">
    <name type="scientific">Thermincola ferriacetica</name>
    <dbReference type="NCBI Taxonomy" id="281456"/>
    <lineage>
        <taxon>Bacteria</taxon>
        <taxon>Bacillati</taxon>
        <taxon>Bacillota</taxon>
        <taxon>Clostridia</taxon>
        <taxon>Eubacteriales</taxon>
        <taxon>Thermincolaceae</taxon>
        <taxon>Thermincola</taxon>
    </lineage>
</organism>
<sequence length="155" mass="17206">MYKPVLSLDVSKENSIAALYLSFGEPMGKPFRVEHTPSGFASLVELLRNLELLTHKKPEVILESTGNCSRAITQNLMEAGYSVIALNLLETHEQKQQKRRAFVKSKPIRLMPNVLFNCTTLMSIGPCIRLILKSPNSETFADCTAASVTSISKHN</sequence>
<comment type="caution">
    <text evidence="2">The sequence shown here is derived from an EMBL/GenBank/DDBJ whole genome shotgun (WGS) entry which is preliminary data.</text>
</comment>
<evidence type="ECO:0000259" key="1">
    <source>
        <dbReference type="Pfam" id="PF01548"/>
    </source>
</evidence>
<dbReference type="GO" id="GO:0003677">
    <property type="term" value="F:DNA binding"/>
    <property type="evidence" value="ECO:0007669"/>
    <property type="project" value="InterPro"/>
</dbReference>
<proteinExistence type="predicted"/>
<evidence type="ECO:0000313" key="3">
    <source>
        <dbReference type="Proteomes" id="UP000037175"/>
    </source>
</evidence>
<protein>
    <recommendedName>
        <fullName evidence="1">Transposase IS110-like N-terminal domain-containing protein</fullName>
    </recommendedName>
</protein>
<dbReference type="EMBL" id="LGTE01000034">
    <property type="protein sequence ID" value="KNZ68368.1"/>
    <property type="molecule type" value="Genomic_DNA"/>
</dbReference>
<name>A0A0L6VYX7_9FIRM</name>
<dbReference type="Proteomes" id="UP000037175">
    <property type="component" value="Unassembled WGS sequence"/>
</dbReference>